<protein>
    <submittedName>
        <fullName evidence="7">Transporter, LysE family</fullName>
    </submittedName>
</protein>
<feature type="transmembrane region" description="Helical" evidence="6">
    <location>
        <begin position="162"/>
        <end position="182"/>
    </location>
</feature>
<sequence length="220" mass="23061">MAGATSPSLSMFLLAMPLSFAATGFATAAGLLIAIGAQNAFVLRQGLQRQHVGLVVGTCALSDIALMLGGVFGIGRLMQAWPAALQLLRYGGAIFLAAYGVVAAWRAWRGAGELSPGTSGETSRTQVLLTCLAFTFLNPHVYLDTLVLIGSLANRHPDPGRWFYAAGACTASVAWFAALGYGARLLLPLFRSPAAWRVLDGLIAAIMFGLCLTLLLHAPV</sequence>
<keyword evidence="2" id="KW-1003">Cell membrane</keyword>
<feature type="transmembrane region" description="Helical" evidence="6">
    <location>
        <begin position="55"/>
        <end position="75"/>
    </location>
</feature>
<gene>
    <name evidence="7" type="ORF">IVO3_3286</name>
</gene>
<dbReference type="Pfam" id="PF01810">
    <property type="entry name" value="LysE"/>
    <property type="match status" value="1"/>
</dbReference>
<evidence type="ECO:0000256" key="5">
    <source>
        <dbReference type="ARBA" id="ARBA00023136"/>
    </source>
</evidence>
<dbReference type="GO" id="GO:0015171">
    <property type="term" value="F:amino acid transmembrane transporter activity"/>
    <property type="evidence" value="ECO:0007669"/>
    <property type="project" value="TreeGrafter"/>
</dbReference>
<evidence type="ECO:0000256" key="4">
    <source>
        <dbReference type="ARBA" id="ARBA00022989"/>
    </source>
</evidence>
<keyword evidence="3 6" id="KW-0812">Transmembrane</keyword>
<feature type="transmembrane region" description="Helical" evidence="6">
    <location>
        <begin position="87"/>
        <end position="107"/>
    </location>
</feature>
<dbReference type="EMBL" id="CAADIP010000007">
    <property type="protein sequence ID" value="VFR82392.1"/>
    <property type="molecule type" value="Genomic_DNA"/>
</dbReference>
<dbReference type="GO" id="GO:0005886">
    <property type="term" value="C:plasma membrane"/>
    <property type="evidence" value="ECO:0007669"/>
    <property type="project" value="UniProtKB-SubCell"/>
</dbReference>
<accession>A0A484U6Z6</accession>
<dbReference type="PANTHER" id="PTHR30086:SF20">
    <property type="entry name" value="ARGININE EXPORTER PROTEIN ARGO-RELATED"/>
    <property type="match status" value="1"/>
</dbReference>
<keyword evidence="5 6" id="KW-0472">Membrane</keyword>
<keyword evidence="4 6" id="KW-1133">Transmembrane helix</keyword>
<dbReference type="AlphaFoldDB" id="A0A484U6Z6"/>
<reference evidence="7" key="1">
    <citation type="submission" date="2019-03" db="EMBL/GenBank/DDBJ databases">
        <authorList>
            <person name="Danneels B."/>
        </authorList>
    </citation>
    <scope>NUCLEOTIDE SEQUENCE</scope>
</reference>
<evidence type="ECO:0000256" key="3">
    <source>
        <dbReference type="ARBA" id="ARBA00022692"/>
    </source>
</evidence>
<proteinExistence type="predicted"/>
<organism evidence="7">
    <name type="scientific">plant metagenome</name>
    <dbReference type="NCBI Taxonomy" id="1297885"/>
    <lineage>
        <taxon>unclassified sequences</taxon>
        <taxon>metagenomes</taxon>
        <taxon>organismal metagenomes</taxon>
    </lineage>
</organism>
<evidence type="ECO:0000256" key="1">
    <source>
        <dbReference type="ARBA" id="ARBA00004651"/>
    </source>
</evidence>
<feature type="transmembrane region" description="Helical" evidence="6">
    <location>
        <begin position="12"/>
        <end position="35"/>
    </location>
</feature>
<dbReference type="InterPro" id="IPR001123">
    <property type="entry name" value="LeuE-type"/>
</dbReference>
<evidence type="ECO:0000256" key="6">
    <source>
        <dbReference type="SAM" id="Phobius"/>
    </source>
</evidence>
<dbReference type="PANTHER" id="PTHR30086">
    <property type="entry name" value="ARGININE EXPORTER PROTEIN ARGO"/>
    <property type="match status" value="1"/>
</dbReference>
<evidence type="ECO:0000256" key="2">
    <source>
        <dbReference type="ARBA" id="ARBA00022475"/>
    </source>
</evidence>
<name>A0A484U6Z6_9ZZZZ</name>
<evidence type="ECO:0000313" key="7">
    <source>
        <dbReference type="EMBL" id="VFR82392.1"/>
    </source>
</evidence>
<comment type="subcellular location">
    <subcellularLocation>
        <location evidence="1">Cell membrane</location>
        <topology evidence="1">Multi-pass membrane protein</topology>
    </subcellularLocation>
</comment>
<feature type="transmembrane region" description="Helical" evidence="6">
    <location>
        <begin position="194"/>
        <end position="216"/>
    </location>
</feature>
<feature type="transmembrane region" description="Helical" evidence="6">
    <location>
        <begin position="127"/>
        <end position="150"/>
    </location>
</feature>